<accession>A0A915KU65</accession>
<proteinExistence type="predicted"/>
<dbReference type="Proteomes" id="UP000887565">
    <property type="component" value="Unplaced"/>
</dbReference>
<dbReference type="WBParaSite" id="nRc.2.0.1.t42466-RA">
    <property type="protein sequence ID" value="nRc.2.0.1.t42466-RA"/>
    <property type="gene ID" value="nRc.2.0.1.g42466"/>
</dbReference>
<organism evidence="1 2">
    <name type="scientific">Romanomermis culicivorax</name>
    <name type="common">Nematode worm</name>
    <dbReference type="NCBI Taxonomy" id="13658"/>
    <lineage>
        <taxon>Eukaryota</taxon>
        <taxon>Metazoa</taxon>
        <taxon>Ecdysozoa</taxon>
        <taxon>Nematoda</taxon>
        <taxon>Enoplea</taxon>
        <taxon>Dorylaimia</taxon>
        <taxon>Mermithida</taxon>
        <taxon>Mermithoidea</taxon>
        <taxon>Mermithidae</taxon>
        <taxon>Romanomermis</taxon>
    </lineage>
</organism>
<evidence type="ECO:0000313" key="1">
    <source>
        <dbReference type="Proteomes" id="UP000887565"/>
    </source>
</evidence>
<sequence length="75" mass="8645">MLADVARTSPEKRKKVVENTQKNAVKIADVITSAEQDESDTYQRTCVPERSLTNLYLFVVLVDIRNERKTKIFDD</sequence>
<keyword evidence="1" id="KW-1185">Reference proteome</keyword>
<reference evidence="2" key="1">
    <citation type="submission" date="2022-11" db="UniProtKB">
        <authorList>
            <consortium name="WormBaseParasite"/>
        </authorList>
    </citation>
    <scope>IDENTIFICATION</scope>
</reference>
<protein>
    <submittedName>
        <fullName evidence="2">Uncharacterized protein</fullName>
    </submittedName>
</protein>
<name>A0A915KU65_ROMCU</name>
<dbReference type="AlphaFoldDB" id="A0A915KU65"/>
<evidence type="ECO:0000313" key="2">
    <source>
        <dbReference type="WBParaSite" id="nRc.2.0.1.t42466-RA"/>
    </source>
</evidence>